<evidence type="ECO:0000256" key="4">
    <source>
        <dbReference type="ARBA" id="ARBA00022692"/>
    </source>
</evidence>
<feature type="transmembrane region" description="Helical" evidence="8">
    <location>
        <begin position="446"/>
        <end position="463"/>
    </location>
</feature>
<accession>A0ABY6V4C7</accession>
<dbReference type="InterPro" id="IPR036259">
    <property type="entry name" value="MFS_trans_sf"/>
</dbReference>
<protein>
    <recommendedName>
        <fullName evidence="9">Major facilitator superfamily (MFS) profile domain-containing protein</fullName>
    </recommendedName>
</protein>
<feature type="transmembrane region" description="Helical" evidence="8">
    <location>
        <begin position="348"/>
        <end position="368"/>
    </location>
</feature>
<dbReference type="InterPro" id="IPR005829">
    <property type="entry name" value="Sugar_transporter_CS"/>
</dbReference>
<feature type="transmembrane region" description="Helical" evidence="8">
    <location>
        <begin position="81"/>
        <end position="100"/>
    </location>
</feature>
<dbReference type="InterPro" id="IPR020846">
    <property type="entry name" value="MFS_dom"/>
</dbReference>
<feature type="transmembrane region" description="Helical" evidence="8">
    <location>
        <begin position="374"/>
        <end position="400"/>
    </location>
</feature>
<dbReference type="Proteomes" id="UP000766486">
    <property type="component" value="Unassembled WGS sequence"/>
</dbReference>
<keyword evidence="6 8" id="KW-0472">Membrane</keyword>
<feature type="transmembrane region" description="Helical" evidence="8">
    <location>
        <begin position="12"/>
        <end position="31"/>
    </location>
</feature>
<comment type="caution">
    <text evidence="10">The sequence shown here is derived from an EMBL/GenBank/DDBJ whole genome shotgun (WGS) entry which is preliminary data.</text>
</comment>
<dbReference type="EMBL" id="CABFNS010001060">
    <property type="protein sequence ID" value="VUC37877.1"/>
    <property type="molecule type" value="Genomic_DNA"/>
</dbReference>
<organism evidence="10 11">
    <name type="scientific">Bionectria ochroleuca</name>
    <name type="common">Gliocladium roseum</name>
    <dbReference type="NCBI Taxonomy" id="29856"/>
    <lineage>
        <taxon>Eukaryota</taxon>
        <taxon>Fungi</taxon>
        <taxon>Dikarya</taxon>
        <taxon>Ascomycota</taxon>
        <taxon>Pezizomycotina</taxon>
        <taxon>Sordariomycetes</taxon>
        <taxon>Hypocreomycetidae</taxon>
        <taxon>Hypocreales</taxon>
        <taxon>Bionectriaceae</taxon>
        <taxon>Clonostachys</taxon>
    </lineage>
</organism>
<evidence type="ECO:0000256" key="2">
    <source>
        <dbReference type="ARBA" id="ARBA00010992"/>
    </source>
</evidence>
<reference evidence="10 11" key="1">
    <citation type="submission" date="2019-06" db="EMBL/GenBank/DDBJ databases">
        <authorList>
            <person name="Broberg M."/>
        </authorList>
    </citation>
    <scope>NUCLEOTIDE SEQUENCE [LARGE SCALE GENOMIC DNA]</scope>
</reference>
<feature type="transmembrane region" description="Helical" evidence="8">
    <location>
        <begin position="421"/>
        <end position="440"/>
    </location>
</feature>
<dbReference type="PANTHER" id="PTHR48022">
    <property type="entry name" value="PLASTIDIC GLUCOSE TRANSPORTER 4"/>
    <property type="match status" value="1"/>
</dbReference>
<dbReference type="PROSITE" id="PS50850">
    <property type="entry name" value="MFS"/>
    <property type="match status" value="1"/>
</dbReference>
<sequence>MGKQPYFGLRGSKLSFAIFIVAGVDLMLFGYDQGVMGGLLTLPSFNANFPEICTTPACTSGMSADEINHRSLIEGVSVSTYNLGCFAGAIAIMILGDILGRRKSILMGSIIMSVGAILQASAFCLTQFIVGRVICGVGNGINTATVPVWQTECSKSHRRGQTVMAELSIVLFGVALSYWLGFGFSYLEPSTVAWRTPIAFQLIFSFFVICTIMSVPESPRWLILRGQDEAAAEIIAAIHDVPTDDASISHELQAIRAAVVTSKKGSFKDLFAGGKSKNLHRTLLAVGIQILQQVTGINLITYYAASIYEKEIGLSGFMSRILAACNGTEYFLATIPAIFLVERFGRRPLLLVGSIGMAVSMVILSVMTKLGGTAPGIVAATFLFINNTFFALGWCGLPWLIPAELVPLEIRAQANALATSANWIFNFLVVMITPVCFSSLGWRTYLIFAAFNAASIPIVYFLYPETTGRSLEEMDLIFSKSAGPLDVVKVAKTEPRHYGKRGEALRDLAGEVYDQMHDQKDVTKTESVHREIAEVK</sequence>
<dbReference type="PROSITE" id="PS00216">
    <property type="entry name" value="SUGAR_TRANSPORT_1"/>
    <property type="match status" value="1"/>
</dbReference>
<dbReference type="Gene3D" id="1.20.1250.20">
    <property type="entry name" value="MFS general substrate transporter like domains"/>
    <property type="match status" value="1"/>
</dbReference>
<evidence type="ECO:0000313" key="11">
    <source>
        <dbReference type="Proteomes" id="UP000766486"/>
    </source>
</evidence>
<feature type="transmembrane region" description="Helical" evidence="8">
    <location>
        <begin position="283"/>
        <end position="305"/>
    </location>
</feature>
<dbReference type="PANTHER" id="PTHR48022:SF68">
    <property type="entry name" value="MAJOR FACILITATOR SUPERFAMILY (MFS) PROFILE DOMAIN-CONTAINING PROTEIN-RELATED"/>
    <property type="match status" value="1"/>
</dbReference>
<comment type="similarity">
    <text evidence="2 7">Belongs to the major facilitator superfamily. Sugar transporter (TC 2.A.1.1) family.</text>
</comment>
<evidence type="ECO:0000256" key="1">
    <source>
        <dbReference type="ARBA" id="ARBA00004141"/>
    </source>
</evidence>
<dbReference type="NCBIfam" id="TIGR00879">
    <property type="entry name" value="SP"/>
    <property type="match status" value="1"/>
</dbReference>
<feature type="transmembrane region" description="Helical" evidence="8">
    <location>
        <begin position="163"/>
        <end position="186"/>
    </location>
</feature>
<feature type="domain" description="Major facilitator superfamily (MFS) profile" evidence="9">
    <location>
        <begin position="18"/>
        <end position="467"/>
    </location>
</feature>
<comment type="subcellular location">
    <subcellularLocation>
        <location evidence="1">Membrane</location>
        <topology evidence="1">Multi-pass membrane protein</topology>
    </subcellularLocation>
</comment>
<dbReference type="InterPro" id="IPR005828">
    <property type="entry name" value="MFS_sugar_transport-like"/>
</dbReference>
<dbReference type="Pfam" id="PF00083">
    <property type="entry name" value="Sugar_tr"/>
    <property type="match status" value="1"/>
</dbReference>
<keyword evidence="4 8" id="KW-0812">Transmembrane</keyword>
<keyword evidence="5 8" id="KW-1133">Transmembrane helix</keyword>
<dbReference type="PRINTS" id="PR00171">
    <property type="entry name" value="SUGRTRNSPORT"/>
</dbReference>
<keyword evidence="11" id="KW-1185">Reference proteome</keyword>
<evidence type="ECO:0000313" key="10">
    <source>
        <dbReference type="EMBL" id="VUC37877.1"/>
    </source>
</evidence>
<evidence type="ECO:0000259" key="9">
    <source>
        <dbReference type="PROSITE" id="PS50850"/>
    </source>
</evidence>
<evidence type="ECO:0000256" key="6">
    <source>
        <dbReference type="ARBA" id="ARBA00023136"/>
    </source>
</evidence>
<dbReference type="InterPro" id="IPR050360">
    <property type="entry name" value="MFS_Sugar_Transporters"/>
</dbReference>
<gene>
    <name evidence="10" type="ORF">CLO192961_LOCUS486589</name>
</gene>
<evidence type="ECO:0000256" key="8">
    <source>
        <dbReference type="SAM" id="Phobius"/>
    </source>
</evidence>
<feature type="transmembrane region" description="Helical" evidence="8">
    <location>
        <begin position="198"/>
        <end position="215"/>
    </location>
</feature>
<dbReference type="InterPro" id="IPR003663">
    <property type="entry name" value="Sugar/inositol_transpt"/>
</dbReference>
<name>A0ABY6V4C7_BIOOC</name>
<evidence type="ECO:0000256" key="5">
    <source>
        <dbReference type="ARBA" id="ARBA00022989"/>
    </source>
</evidence>
<evidence type="ECO:0000256" key="7">
    <source>
        <dbReference type="RuleBase" id="RU003346"/>
    </source>
</evidence>
<proteinExistence type="inferred from homology"/>
<feature type="transmembrane region" description="Helical" evidence="8">
    <location>
        <begin position="317"/>
        <end position="341"/>
    </location>
</feature>
<dbReference type="SUPFAM" id="SSF103473">
    <property type="entry name" value="MFS general substrate transporter"/>
    <property type="match status" value="1"/>
</dbReference>
<keyword evidence="3 7" id="KW-0813">Transport</keyword>
<evidence type="ECO:0000256" key="3">
    <source>
        <dbReference type="ARBA" id="ARBA00022448"/>
    </source>
</evidence>